<dbReference type="AlphaFoldDB" id="A0A1H2CVS0"/>
<dbReference type="InterPro" id="IPR017441">
    <property type="entry name" value="Protein_kinase_ATP_BS"/>
</dbReference>
<evidence type="ECO:0000256" key="3">
    <source>
        <dbReference type="ARBA" id="ARBA00022679"/>
    </source>
</evidence>
<keyword evidence="5 10" id="KW-0418">Kinase</keyword>
<dbReference type="Proteomes" id="UP000198688">
    <property type="component" value="Chromosome I"/>
</dbReference>
<dbReference type="Gene3D" id="3.30.200.20">
    <property type="entry name" value="Phosphorylase Kinase, domain 1"/>
    <property type="match status" value="1"/>
</dbReference>
<dbReference type="GO" id="GO:0004674">
    <property type="term" value="F:protein serine/threonine kinase activity"/>
    <property type="evidence" value="ECO:0007669"/>
    <property type="project" value="UniProtKB-KW"/>
</dbReference>
<dbReference type="InterPro" id="IPR011009">
    <property type="entry name" value="Kinase-like_dom_sf"/>
</dbReference>
<dbReference type="SMART" id="SM00220">
    <property type="entry name" value="S_TKc"/>
    <property type="match status" value="1"/>
</dbReference>
<dbReference type="PANTHER" id="PTHR43289">
    <property type="entry name" value="MITOGEN-ACTIVATED PROTEIN KINASE KINASE KINASE 20-RELATED"/>
    <property type="match status" value="1"/>
</dbReference>
<evidence type="ECO:0000256" key="4">
    <source>
        <dbReference type="ARBA" id="ARBA00022741"/>
    </source>
</evidence>
<dbReference type="InterPro" id="IPR035992">
    <property type="entry name" value="Ricin_B-like_lectins"/>
</dbReference>
<dbReference type="SUPFAM" id="SSF50370">
    <property type="entry name" value="Ricin B-like lectins"/>
    <property type="match status" value="1"/>
</dbReference>
<feature type="region of interest" description="Disordered" evidence="8">
    <location>
        <begin position="363"/>
        <end position="388"/>
    </location>
</feature>
<feature type="region of interest" description="Disordered" evidence="8">
    <location>
        <begin position="423"/>
        <end position="512"/>
    </location>
</feature>
<dbReference type="Gene3D" id="2.80.10.50">
    <property type="match status" value="2"/>
</dbReference>
<evidence type="ECO:0000256" key="7">
    <source>
        <dbReference type="PROSITE-ProRule" id="PRU10141"/>
    </source>
</evidence>
<dbReference type="EC" id="2.7.11.1" evidence="1"/>
<organism evidence="10 11">
    <name type="scientific">Actinoplanes derwentensis</name>
    <dbReference type="NCBI Taxonomy" id="113562"/>
    <lineage>
        <taxon>Bacteria</taxon>
        <taxon>Bacillati</taxon>
        <taxon>Actinomycetota</taxon>
        <taxon>Actinomycetes</taxon>
        <taxon>Micromonosporales</taxon>
        <taxon>Micromonosporaceae</taxon>
        <taxon>Actinoplanes</taxon>
    </lineage>
</organism>
<evidence type="ECO:0000313" key="10">
    <source>
        <dbReference type="EMBL" id="SDT74640.1"/>
    </source>
</evidence>
<protein>
    <recommendedName>
        <fullName evidence="1">non-specific serine/threonine protein kinase</fullName>
        <ecNumber evidence="1">2.7.11.1</ecNumber>
    </recommendedName>
</protein>
<feature type="compositionally biased region" description="Polar residues" evidence="8">
    <location>
        <begin position="424"/>
        <end position="434"/>
    </location>
</feature>
<evidence type="ECO:0000256" key="8">
    <source>
        <dbReference type="SAM" id="MobiDB-lite"/>
    </source>
</evidence>
<proteinExistence type="predicted"/>
<dbReference type="Pfam" id="PF00652">
    <property type="entry name" value="Ricin_B_lectin"/>
    <property type="match status" value="1"/>
</dbReference>
<keyword evidence="11" id="KW-1185">Reference proteome</keyword>
<dbReference type="Pfam" id="PF00069">
    <property type="entry name" value="Pkinase"/>
    <property type="match status" value="1"/>
</dbReference>
<keyword evidence="6 7" id="KW-0067">ATP-binding</keyword>
<name>A0A1H2CVS0_9ACTN</name>
<dbReference type="PROSITE" id="PS50011">
    <property type="entry name" value="PROTEIN_KINASE_DOM"/>
    <property type="match status" value="1"/>
</dbReference>
<accession>A0A1H2CVS0</accession>
<dbReference type="PROSITE" id="PS00108">
    <property type="entry name" value="PROTEIN_KINASE_ST"/>
    <property type="match status" value="1"/>
</dbReference>
<evidence type="ECO:0000256" key="2">
    <source>
        <dbReference type="ARBA" id="ARBA00022527"/>
    </source>
</evidence>
<dbReference type="RefSeq" id="WP_172890674.1">
    <property type="nucleotide sequence ID" value="NZ_BOMJ01000057.1"/>
</dbReference>
<dbReference type="GO" id="GO:0005524">
    <property type="term" value="F:ATP binding"/>
    <property type="evidence" value="ECO:0007669"/>
    <property type="project" value="UniProtKB-UniRule"/>
</dbReference>
<dbReference type="CDD" id="cd14014">
    <property type="entry name" value="STKc_PknB_like"/>
    <property type="match status" value="1"/>
</dbReference>
<keyword evidence="3" id="KW-0808">Transferase</keyword>
<evidence type="ECO:0000259" key="9">
    <source>
        <dbReference type="PROSITE" id="PS50011"/>
    </source>
</evidence>
<dbReference type="Gene3D" id="1.10.510.10">
    <property type="entry name" value="Transferase(Phosphotransferase) domain 1"/>
    <property type="match status" value="1"/>
</dbReference>
<sequence length="624" mass="64338">MPDSRPQLIAERYRLVGQLGQGGMGRVWAAHDELLARDVAIKELVPPAGLIEPELQALRQRAIREARAIAALDHPNVVRLHDVIFDGGNPWIVMELVPSRSLFDALRADGPMAPDEVARVGLGVLAALMAAHRAGLLHRDVKPGNVLLAHDGRVVLTDFGLATAAGDAAMTSTGVILGSPQYIAPERALDGEIGPAADLWSLGATLYAAVEGRPPYVRSSPVATLAALATELPDPPERAGVLRHALTALLQRDPARRADAETAQSLLLAATVPGSPPPADVPPYTEPTFAILRRPVGTQPGSPAVAVDLAALLSGTSTPNPATTDAPAALSVPVPVTASTPVTTDVVVALEGPAPADAAQTVVAPIDPAGPPPGGTEPATRELPQPERPRARRLSVLAGLQAAALLLMAGFIAYPLMNDDPDRQQPQAAWTASTPGVADSAGTPRPATTKSRPLRPSATAAPGVSPTGSAASSGATKKPSTKPSTKPSSKPATATTTTEAPPTASGSPFRSIGTGTCLQASGTSGRIQLWTCNDAVGQRFTHPADGTLRVRGKCVQIGSTDNGSALSLATCTGAVAQQWDYNTSSDLVSLWAYKCVDVTEASTADGALAQIWDCTGAAHQKWTY</sequence>
<evidence type="ECO:0000313" key="11">
    <source>
        <dbReference type="Proteomes" id="UP000198688"/>
    </source>
</evidence>
<keyword evidence="2 10" id="KW-0723">Serine/threonine-protein kinase</keyword>
<feature type="compositionally biased region" description="Low complexity" evidence="8">
    <location>
        <begin position="460"/>
        <end position="508"/>
    </location>
</feature>
<dbReference type="InterPro" id="IPR000719">
    <property type="entry name" value="Prot_kinase_dom"/>
</dbReference>
<gene>
    <name evidence="10" type="ORF">SAMN04489716_7045</name>
</gene>
<keyword evidence="4 7" id="KW-0547">Nucleotide-binding</keyword>
<dbReference type="SMART" id="SM00458">
    <property type="entry name" value="RICIN"/>
    <property type="match status" value="1"/>
</dbReference>
<feature type="domain" description="Protein kinase" evidence="9">
    <location>
        <begin position="13"/>
        <end position="267"/>
    </location>
</feature>
<dbReference type="EMBL" id="LT629758">
    <property type="protein sequence ID" value="SDT74640.1"/>
    <property type="molecule type" value="Genomic_DNA"/>
</dbReference>
<dbReference type="PROSITE" id="PS00107">
    <property type="entry name" value="PROTEIN_KINASE_ATP"/>
    <property type="match status" value="1"/>
</dbReference>
<feature type="binding site" evidence="7">
    <location>
        <position position="42"/>
    </location>
    <ligand>
        <name>ATP</name>
        <dbReference type="ChEBI" id="CHEBI:30616"/>
    </ligand>
</feature>
<evidence type="ECO:0000256" key="5">
    <source>
        <dbReference type="ARBA" id="ARBA00022777"/>
    </source>
</evidence>
<evidence type="ECO:0000256" key="6">
    <source>
        <dbReference type="ARBA" id="ARBA00022840"/>
    </source>
</evidence>
<dbReference type="InterPro" id="IPR000772">
    <property type="entry name" value="Ricin_B_lectin"/>
</dbReference>
<dbReference type="SUPFAM" id="SSF56112">
    <property type="entry name" value="Protein kinase-like (PK-like)"/>
    <property type="match status" value="1"/>
</dbReference>
<reference evidence="10 11" key="1">
    <citation type="submission" date="2016-10" db="EMBL/GenBank/DDBJ databases">
        <authorList>
            <person name="de Groot N.N."/>
        </authorList>
    </citation>
    <scope>NUCLEOTIDE SEQUENCE [LARGE SCALE GENOMIC DNA]</scope>
    <source>
        <strain evidence="10 11">DSM 43941</strain>
    </source>
</reference>
<evidence type="ECO:0000256" key="1">
    <source>
        <dbReference type="ARBA" id="ARBA00012513"/>
    </source>
</evidence>
<dbReference type="InterPro" id="IPR008271">
    <property type="entry name" value="Ser/Thr_kinase_AS"/>
</dbReference>
<dbReference type="STRING" id="113562.SAMN04489716_7045"/>
<dbReference type="PROSITE" id="PS50231">
    <property type="entry name" value="RICIN_B_LECTIN"/>
    <property type="match status" value="1"/>
</dbReference>
<dbReference type="PANTHER" id="PTHR43289:SF6">
    <property type="entry name" value="SERINE_THREONINE-PROTEIN KINASE NEKL-3"/>
    <property type="match status" value="1"/>
</dbReference>